<name>A0A9P9GEJ8_FUSSL</name>
<gene>
    <name evidence="2" type="ORF">B0J15DRAFT_554229</name>
</gene>
<feature type="region of interest" description="Disordered" evidence="1">
    <location>
        <begin position="1"/>
        <end position="26"/>
    </location>
</feature>
<dbReference type="Proteomes" id="UP000736672">
    <property type="component" value="Unassembled WGS sequence"/>
</dbReference>
<evidence type="ECO:0000313" key="3">
    <source>
        <dbReference type="Proteomes" id="UP000736672"/>
    </source>
</evidence>
<dbReference type="EMBL" id="JAGTJS010000023">
    <property type="protein sequence ID" value="KAH7237353.1"/>
    <property type="molecule type" value="Genomic_DNA"/>
</dbReference>
<dbReference type="AlphaFoldDB" id="A0A9P9GEJ8"/>
<evidence type="ECO:0000313" key="2">
    <source>
        <dbReference type="EMBL" id="KAH7237353.1"/>
    </source>
</evidence>
<dbReference type="OrthoDB" id="5073558at2759"/>
<accession>A0A9P9GEJ8</accession>
<proteinExistence type="predicted"/>
<keyword evidence="3" id="KW-1185">Reference proteome</keyword>
<comment type="caution">
    <text evidence="2">The sequence shown here is derived from an EMBL/GenBank/DDBJ whole genome shotgun (WGS) entry which is preliminary data.</text>
</comment>
<organism evidence="2 3">
    <name type="scientific">Fusarium solani</name>
    <name type="common">Filamentous fungus</name>
    <dbReference type="NCBI Taxonomy" id="169388"/>
    <lineage>
        <taxon>Eukaryota</taxon>
        <taxon>Fungi</taxon>
        <taxon>Dikarya</taxon>
        <taxon>Ascomycota</taxon>
        <taxon>Pezizomycotina</taxon>
        <taxon>Sordariomycetes</taxon>
        <taxon>Hypocreomycetidae</taxon>
        <taxon>Hypocreales</taxon>
        <taxon>Nectriaceae</taxon>
        <taxon>Fusarium</taxon>
        <taxon>Fusarium solani species complex</taxon>
    </lineage>
</organism>
<protein>
    <submittedName>
        <fullName evidence="2">Uncharacterized protein</fullName>
    </submittedName>
</protein>
<evidence type="ECO:0000256" key="1">
    <source>
        <dbReference type="SAM" id="MobiDB-lite"/>
    </source>
</evidence>
<reference evidence="2" key="1">
    <citation type="journal article" date="2021" name="Nat. Commun.">
        <title>Genetic determinants of endophytism in the Arabidopsis root mycobiome.</title>
        <authorList>
            <person name="Mesny F."/>
            <person name="Miyauchi S."/>
            <person name="Thiergart T."/>
            <person name="Pickel B."/>
            <person name="Atanasova L."/>
            <person name="Karlsson M."/>
            <person name="Huettel B."/>
            <person name="Barry K.W."/>
            <person name="Haridas S."/>
            <person name="Chen C."/>
            <person name="Bauer D."/>
            <person name="Andreopoulos W."/>
            <person name="Pangilinan J."/>
            <person name="LaButti K."/>
            <person name="Riley R."/>
            <person name="Lipzen A."/>
            <person name="Clum A."/>
            <person name="Drula E."/>
            <person name="Henrissat B."/>
            <person name="Kohler A."/>
            <person name="Grigoriev I.V."/>
            <person name="Martin F.M."/>
            <person name="Hacquard S."/>
        </authorList>
    </citation>
    <scope>NUCLEOTIDE SEQUENCE</scope>
    <source>
        <strain evidence="2">FSSC 5 MPI-SDFR-AT-0091</strain>
    </source>
</reference>
<sequence length="159" mass="18190">MSRIPRSVEDGQFDVQTGNTDSQNERMDMEAILDQLDKLTAPEEEPNLEESLPARWKKDNTRRILARIKATTSDMDDFLKNPQTIRLLSPQASPEQRQRDYAATMERVETLKMAIDMSKADVQELSDSYLPGVDSDSLGKVIVNLKKQVQMLEDLCNRF</sequence>